<gene>
    <name evidence="1" type="ORF">NM208_g12496</name>
</gene>
<dbReference type="Proteomes" id="UP001148629">
    <property type="component" value="Unassembled WGS sequence"/>
</dbReference>
<name>A0ACC1RNS3_9HYPO</name>
<evidence type="ECO:0000313" key="2">
    <source>
        <dbReference type="Proteomes" id="UP001148629"/>
    </source>
</evidence>
<reference evidence="1" key="1">
    <citation type="submission" date="2022-08" db="EMBL/GenBank/DDBJ databases">
        <title>Genome Sequence of Fusarium decemcellulare.</title>
        <authorList>
            <person name="Buettner E."/>
        </authorList>
    </citation>
    <scope>NUCLEOTIDE SEQUENCE</scope>
    <source>
        <strain evidence="1">Babe19</strain>
    </source>
</reference>
<proteinExistence type="predicted"/>
<sequence>MRNAQALEVYDWVTENGDIDTCTLTAPTTLSDEIIEYLSELLQWSYDKEAEAQEILDECDFDRRGGGVDSCGNTGKIVFTASNSTKTVAFSSAIPTPTATSTRGSGNGNAAAPRGAAMGAVVAAALGAVGVVMAL</sequence>
<comment type="caution">
    <text evidence="1">The sequence shown here is derived from an EMBL/GenBank/DDBJ whole genome shotgun (WGS) entry which is preliminary data.</text>
</comment>
<dbReference type="EMBL" id="JANRMS010002277">
    <property type="protein sequence ID" value="KAJ3523321.1"/>
    <property type="molecule type" value="Genomic_DNA"/>
</dbReference>
<protein>
    <submittedName>
        <fullName evidence="1">Uncharacterized protein</fullName>
    </submittedName>
</protein>
<evidence type="ECO:0000313" key="1">
    <source>
        <dbReference type="EMBL" id="KAJ3523321.1"/>
    </source>
</evidence>
<accession>A0ACC1RNS3</accession>
<organism evidence="1 2">
    <name type="scientific">Fusarium decemcellulare</name>
    <dbReference type="NCBI Taxonomy" id="57161"/>
    <lineage>
        <taxon>Eukaryota</taxon>
        <taxon>Fungi</taxon>
        <taxon>Dikarya</taxon>
        <taxon>Ascomycota</taxon>
        <taxon>Pezizomycotina</taxon>
        <taxon>Sordariomycetes</taxon>
        <taxon>Hypocreomycetidae</taxon>
        <taxon>Hypocreales</taxon>
        <taxon>Nectriaceae</taxon>
        <taxon>Fusarium</taxon>
        <taxon>Fusarium decemcellulare species complex</taxon>
    </lineage>
</organism>
<keyword evidence="2" id="KW-1185">Reference proteome</keyword>